<feature type="compositionally biased region" description="Polar residues" evidence="1">
    <location>
        <begin position="360"/>
        <end position="390"/>
    </location>
</feature>
<feature type="compositionally biased region" description="Polar residues" evidence="1">
    <location>
        <begin position="312"/>
        <end position="321"/>
    </location>
</feature>
<comment type="caution">
    <text evidence="2">The sequence shown here is derived from an EMBL/GenBank/DDBJ whole genome shotgun (WGS) entry which is preliminary data.</text>
</comment>
<proteinExistence type="predicted"/>
<feature type="compositionally biased region" description="Low complexity" evidence="1">
    <location>
        <begin position="287"/>
        <end position="300"/>
    </location>
</feature>
<sequence>MASGGSPGPPALRLSRNDMKQSSEQQLQTSLREQDSAAYYNGLWRYLTGNLPVEDANALVDLTALSRADTETIRAKEGRPHPRAQATHASSATHSGQQTQSSVGDQAIEQKQRRARATRTLLRTNVNLAIEKEGSEQWPHSAPAVKLNPHLGMQALQQQRFGGYLQIPKTDKAAQQPTPAFNISSNAIDRTATKQSSGSSHEPVQRIRGAAKENPNPYHTMAPGLNTTKPLARPSGNNHERQQGPEIPTLTSRGNATASSNTQRPPNKPPARSIDDQQVFANPKGPNTAVTTNSSTANASHQRRQMNDDDSLPTTATNSTKAGPKQTGPSRGIEDDRPPQQAGKASGVMQRPPSHKIHPNGSTLAPKTTRNPGEHQGNLTISHPSSTQNEPGVDETGAEDLLSLPTTTSIPSIPYRTTRNVGKIMLDHSRK</sequence>
<feature type="compositionally biased region" description="Polar residues" evidence="1">
    <location>
        <begin position="404"/>
        <end position="419"/>
    </location>
</feature>
<feature type="region of interest" description="Disordered" evidence="1">
    <location>
        <begin position="1"/>
        <end position="34"/>
    </location>
</feature>
<feature type="compositionally biased region" description="Low complexity" evidence="1">
    <location>
        <begin position="86"/>
        <end position="95"/>
    </location>
</feature>
<name>A0ABR0EQC8_ZASCE</name>
<dbReference type="EMBL" id="JAXOVC010000003">
    <property type="protein sequence ID" value="KAK4503355.1"/>
    <property type="molecule type" value="Genomic_DNA"/>
</dbReference>
<feature type="compositionally biased region" description="Polar residues" evidence="1">
    <location>
        <begin position="22"/>
        <end position="31"/>
    </location>
</feature>
<gene>
    <name evidence="2" type="ORF">PRZ48_004270</name>
</gene>
<evidence type="ECO:0000313" key="2">
    <source>
        <dbReference type="EMBL" id="KAK4503355.1"/>
    </source>
</evidence>
<evidence type="ECO:0000313" key="3">
    <source>
        <dbReference type="Proteomes" id="UP001305779"/>
    </source>
</evidence>
<evidence type="ECO:0000256" key="1">
    <source>
        <dbReference type="SAM" id="MobiDB-lite"/>
    </source>
</evidence>
<organism evidence="2 3">
    <name type="scientific">Zasmidium cellare</name>
    <name type="common">Wine cellar mold</name>
    <name type="synonym">Racodium cellare</name>
    <dbReference type="NCBI Taxonomy" id="395010"/>
    <lineage>
        <taxon>Eukaryota</taxon>
        <taxon>Fungi</taxon>
        <taxon>Dikarya</taxon>
        <taxon>Ascomycota</taxon>
        <taxon>Pezizomycotina</taxon>
        <taxon>Dothideomycetes</taxon>
        <taxon>Dothideomycetidae</taxon>
        <taxon>Mycosphaerellales</taxon>
        <taxon>Mycosphaerellaceae</taxon>
        <taxon>Zasmidium</taxon>
    </lineage>
</organism>
<feature type="region of interest" description="Disordered" evidence="1">
    <location>
        <begin position="175"/>
        <end position="419"/>
    </location>
</feature>
<keyword evidence="3" id="KW-1185">Reference proteome</keyword>
<protein>
    <submittedName>
        <fullName evidence="2">Uncharacterized protein</fullName>
    </submittedName>
</protein>
<dbReference type="Proteomes" id="UP001305779">
    <property type="component" value="Unassembled WGS sequence"/>
</dbReference>
<feature type="region of interest" description="Disordered" evidence="1">
    <location>
        <begin position="72"/>
        <end position="115"/>
    </location>
</feature>
<reference evidence="2 3" key="1">
    <citation type="journal article" date="2023" name="G3 (Bethesda)">
        <title>A chromosome-level genome assembly of Zasmidium syzygii isolated from banana leaves.</title>
        <authorList>
            <person name="van Westerhoven A.C."/>
            <person name="Mehrabi R."/>
            <person name="Talebi R."/>
            <person name="Steentjes M.B.F."/>
            <person name="Corcolon B."/>
            <person name="Chong P.A."/>
            <person name="Kema G.H.J."/>
            <person name="Seidl M.F."/>
        </authorList>
    </citation>
    <scope>NUCLEOTIDE SEQUENCE [LARGE SCALE GENOMIC DNA]</scope>
    <source>
        <strain evidence="2 3">P124</strain>
    </source>
</reference>
<feature type="compositionally biased region" description="Polar residues" evidence="1">
    <location>
        <begin position="175"/>
        <end position="202"/>
    </location>
</feature>
<feature type="compositionally biased region" description="Polar residues" evidence="1">
    <location>
        <begin position="249"/>
        <end position="265"/>
    </location>
</feature>
<accession>A0ABR0EQC8</accession>